<protein>
    <recommendedName>
        <fullName evidence="1">SGNH hydrolase-type esterase domain-containing protein</fullName>
    </recommendedName>
</protein>
<dbReference type="Proteomes" id="UP000250369">
    <property type="component" value="Unassembled WGS sequence"/>
</dbReference>
<evidence type="ECO:0000259" key="1">
    <source>
        <dbReference type="Pfam" id="PF13472"/>
    </source>
</evidence>
<dbReference type="InterPro" id="IPR051532">
    <property type="entry name" value="Ester_Hydrolysis_Enzymes"/>
</dbReference>
<comment type="caution">
    <text evidence="2">The sequence shown here is derived from an EMBL/GenBank/DDBJ whole genome shotgun (WGS) entry which is preliminary data.</text>
</comment>
<name>A0A329MLU9_9BACL</name>
<sequence length="207" mass="23564">MLGTLEKIKRGEKAFIVCLGDSITEQNYHLHEHLNYVGLLSEKLINKFGRNHLLLNAGVSGDTTWGIVERLERDALRFKPDLVTLMIGMNDSARGAEMLPEFQSNLEAIIDRTRSIGSEIVLITQNTISYELTDNVNRRKDYPAYVKTLLETAESRQVPVCDLYQAWTDEITANPNSQWTLMNDGIHPNEYGHRFMADGLFRFMGIS</sequence>
<dbReference type="RefSeq" id="WP_113032598.1">
    <property type="nucleotide sequence ID" value="NZ_QMFB01000011.1"/>
</dbReference>
<dbReference type="SUPFAM" id="SSF52266">
    <property type="entry name" value="SGNH hydrolase"/>
    <property type="match status" value="1"/>
</dbReference>
<proteinExistence type="predicted"/>
<dbReference type="OrthoDB" id="2513075at2"/>
<dbReference type="Gene3D" id="3.40.50.1110">
    <property type="entry name" value="SGNH hydrolase"/>
    <property type="match status" value="1"/>
</dbReference>
<gene>
    <name evidence="2" type="ORF">DQG23_19745</name>
</gene>
<dbReference type="CDD" id="cd01834">
    <property type="entry name" value="SGNH_hydrolase_like_2"/>
    <property type="match status" value="1"/>
</dbReference>
<dbReference type="Pfam" id="PF13472">
    <property type="entry name" value="Lipase_GDSL_2"/>
    <property type="match status" value="1"/>
</dbReference>
<keyword evidence="3" id="KW-1185">Reference proteome</keyword>
<evidence type="ECO:0000313" key="3">
    <source>
        <dbReference type="Proteomes" id="UP000250369"/>
    </source>
</evidence>
<dbReference type="PANTHER" id="PTHR30383">
    <property type="entry name" value="THIOESTERASE 1/PROTEASE 1/LYSOPHOSPHOLIPASE L1"/>
    <property type="match status" value="1"/>
</dbReference>
<accession>A0A329MLU9</accession>
<dbReference type="InterPro" id="IPR036514">
    <property type="entry name" value="SGNH_hydro_sf"/>
</dbReference>
<dbReference type="EMBL" id="QMFB01000011">
    <property type="protein sequence ID" value="RAV19693.1"/>
    <property type="molecule type" value="Genomic_DNA"/>
</dbReference>
<feature type="domain" description="SGNH hydrolase-type esterase" evidence="1">
    <location>
        <begin position="18"/>
        <end position="194"/>
    </location>
</feature>
<dbReference type="GO" id="GO:0004622">
    <property type="term" value="F:phosphatidylcholine lysophospholipase activity"/>
    <property type="evidence" value="ECO:0007669"/>
    <property type="project" value="TreeGrafter"/>
</dbReference>
<evidence type="ECO:0000313" key="2">
    <source>
        <dbReference type="EMBL" id="RAV19693.1"/>
    </source>
</evidence>
<organism evidence="2 3">
    <name type="scientific">Paenibacillus contaminans</name>
    <dbReference type="NCBI Taxonomy" id="450362"/>
    <lineage>
        <taxon>Bacteria</taxon>
        <taxon>Bacillati</taxon>
        <taxon>Bacillota</taxon>
        <taxon>Bacilli</taxon>
        <taxon>Bacillales</taxon>
        <taxon>Paenibacillaceae</taxon>
        <taxon>Paenibacillus</taxon>
    </lineage>
</organism>
<dbReference type="AlphaFoldDB" id="A0A329MLU9"/>
<dbReference type="InterPro" id="IPR013830">
    <property type="entry name" value="SGNH_hydro"/>
</dbReference>
<dbReference type="PANTHER" id="PTHR30383:SF5">
    <property type="entry name" value="SGNH HYDROLASE-TYPE ESTERASE DOMAIN-CONTAINING PROTEIN"/>
    <property type="match status" value="1"/>
</dbReference>
<reference evidence="2 3" key="1">
    <citation type="journal article" date="2009" name="Int. J. Syst. Evol. Microbiol.">
        <title>Paenibacillus contaminans sp. nov., isolated from a contaminated laboratory plate.</title>
        <authorList>
            <person name="Chou J.H."/>
            <person name="Lee J.H."/>
            <person name="Lin M.C."/>
            <person name="Chang P.S."/>
            <person name="Arun A.B."/>
            <person name="Young C.C."/>
            <person name="Chen W.M."/>
        </authorList>
    </citation>
    <scope>NUCLEOTIDE SEQUENCE [LARGE SCALE GENOMIC DNA]</scope>
    <source>
        <strain evidence="2 3">CKOBP-6</strain>
    </source>
</reference>